<evidence type="ECO:0000313" key="2">
    <source>
        <dbReference type="Proteomes" id="UP001596337"/>
    </source>
</evidence>
<evidence type="ECO:0000313" key="1">
    <source>
        <dbReference type="EMBL" id="MFC6866531.1"/>
    </source>
</evidence>
<dbReference type="EMBL" id="JBHSXX010000001">
    <property type="protein sequence ID" value="MFC6866531.1"/>
    <property type="molecule type" value="Genomic_DNA"/>
</dbReference>
<dbReference type="RefSeq" id="WP_345395659.1">
    <property type="nucleotide sequence ID" value="NZ_BAABLA010000024.1"/>
</dbReference>
<gene>
    <name evidence="1" type="ORF">ACFQGD_05180</name>
</gene>
<organism evidence="1 2">
    <name type="scientific">Haloechinothrix salitolerans</name>
    <dbReference type="NCBI Taxonomy" id="926830"/>
    <lineage>
        <taxon>Bacteria</taxon>
        <taxon>Bacillati</taxon>
        <taxon>Actinomycetota</taxon>
        <taxon>Actinomycetes</taxon>
        <taxon>Pseudonocardiales</taxon>
        <taxon>Pseudonocardiaceae</taxon>
        <taxon>Haloechinothrix</taxon>
    </lineage>
</organism>
<accession>A0ABW2BU22</accession>
<dbReference type="Proteomes" id="UP001596337">
    <property type="component" value="Unassembled WGS sequence"/>
</dbReference>
<name>A0ABW2BU22_9PSEU</name>
<protein>
    <submittedName>
        <fullName evidence="1">Uncharacterized protein</fullName>
    </submittedName>
</protein>
<comment type="caution">
    <text evidence="1">The sequence shown here is derived from an EMBL/GenBank/DDBJ whole genome shotgun (WGS) entry which is preliminary data.</text>
</comment>
<proteinExistence type="predicted"/>
<keyword evidence="2" id="KW-1185">Reference proteome</keyword>
<reference evidence="2" key="1">
    <citation type="journal article" date="2019" name="Int. J. Syst. Evol. Microbiol.">
        <title>The Global Catalogue of Microorganisms (GCM) 10K type strain sequencing project: providing services to taxonomists for standard genome sequencing and annotation.</title>
        <authorList>
            <consortium name="The Broad Institute Genomics Platform"/>
            <consortium name="The Broad Institute Genome Sequencing Center for Infectious Disease"/>
            <person name="Wu L."/>
            <person name="Ma J."/>
        </authorList>
    </citation>
    <scope>NUCLEOTIDE SEQUENCE [LARGE SCALE GENOMIC DNA]</scope>
    <source>
        <strain evidence="2">KCTC 32255</strain>
    </source>
</reference>
<sequence>MTRNLAHSKAHAPSVILVRELLSLAVERQGALLAANMSALRDILIKGAVVVFSQDDIRVRPLPIG</sequence>